<dbReference type="EMBL" id="CWQJ01000012">
    <property type="protein sequence ID" value="CSC24823.1"/>
    <property type="molecule type" value="Genomic_DNA"/>
</dbReference>
<evidence type="ECO:0000313" key="2">
    <source>
        <dbReference type="EMBL" id="CSC24823.1"/>
    </source>
</evidence>
<reference evidence="2 3" key="1">
    <citation type="submission" date="2015-07" db="EMBL/GenBank/DDBJ databases">
        <authorList>
            <consortium name="Pathogen Informatics"/>
        </authorList>
    </citation>
    <scope>NUCLEOTIDE SEQUENCE [LARGE SCALE GENOMIC DNA]</scope>
    <source>
        <strain evidence="2 3">A325</strain>
    </source>
</reference>
<feature type="compositionally biased region" description="Basic and acidic residues" evidence="1">
    <location>
        <begin position="36"/>
        <end position="66"/>
    </location>
</feature>
<organism evidence="2 3">
    <name type="scientific">Vibrio cholerae</name>
    <dbReference type="NCBI Taxonomy" id="666"/>
    <lineage>
        <taxon>Bacteria</taxon>
        <taxon>Pseudomonadati</taxon>
        <taxon>Pseudomonadota</taxon>
        <taxon>Gammaproteobacteria</taxon>
        <taxon>Vibrionales</taxon>
        <taxon>Vibrionaceae</taxon>
        <taxon>Vibrio</taxon>
    </lineage>
</organism>
<sequence length="66" mass="7299">MDDGHTTHLNNATEYDIHRTSGHQATHSGRNAPGLDAEHNRCDKSKRRGEENGDRAAGDQLEKQCS</sequence>
<name>A0A655XZP9_VIBCL</name>
<feature type="region of interest" description="Disordered" evidence="1">
    <location>
        <begin position="1"/>
        <end position="66"/>
    </location>
</feature>
<gene>
    <name evidence="2" type="ORF">ERS013201_02147</name>
</gene>
<protein>
    <submittedName>
        <fullName evidence="2">Uncharacterized protein</fullName>
    </submittedName>
</protein>
<accession>A0A655XZP9</accession>
<evidence type="ECO:0000313" key="3">
    <source>
        <dbReference type="Proteomes" id="UP000046067"/>
    </source>
</evidence>
<dbReference type="AlphaFoldDB" id="A0A655XZP9"/>
<proteinExistence type="predicted"/>
<dbReference type="Proteomes" id="UP000046067">
    <property type="component" value="Unassembled WGS sequence"/>
</dbReference>
<evidence type="ECO:0000256" key="1">
    <source>
        <dbReference type="SAM" id="MobiDB-lite"/>
    </source>
</evidence>